<feature type="transmembrane region" description="Helical" evidence="1">
    <location>
        <begin position="181"/>
        <end position="205"/>
    </location>
</feature>
<accession>A0AAW3RTP4</accession>
<sequence>MKSIDFARNDKELYPVLQQATSDEKAFLAEIIADKHSSSINSDERDALKLTIELQNMGGDSLMNLFRRRGVGYREIVVDVADKVGVKVDLQGDIMKIEELIAEKVIENYKEKLSEKERNEFETILRENFENQKLAMDVKNAAARSLIGMTPALLAIGSFILQRGAVATIPVVGQFLGVLTGVTSAVLAFTGTAYSVTVPSVLIIGSIRSRLIAEKFAAQVEL</sequence>
<evidence type="ECO:0000313" key="3">
    <source>
        <dbReference type="Proteomes" id="UP000584405"/>
    </source>
</evidence>
<dbReference type="AlphaFoldDB" id="A0AAW3RTP4"/>
<evidence type="ECO:0000256" key="1">
    <source>
        <dbReference type="SAM" id="Phobius"/>
    </source>
</evidence>
<keyword evidence="1" id="KW-0472">Membrane</keyword>
<dbReference type="RefSeq" id="WP_180790524.1">
    <property type="nucleotide sequence ID" value="NZ_JACDRT010000017.1"/>
</dbReference>
<protein>
    <recommendedName>
        <fullName evidence="4">DUF3944 domain-containing protein</fullName>
    </recommendedName>
</protein>
<keyword evidence="1" id="KW-0812">Transmembrane</keyword>
<comment type="caution">
    <text evidence="2">The sequence shown here is derived from an EMBL/GenBank/DDBJ whole genome shotgun (WGS) entry which is preliminary data.</text>
</comment>
<organism evidence="2 3">
    <name type="scientific">Pectobacterium versatile</name>
    <dbReference type="NCBI Taxonomy" id="2488639"/>
    <lineage>
        <taxon>Bacteria</taxon>
        <taxon>Pseudomonadati</taxon>
        <taxon>Pseudomonadota</taxon>
        <taxon>Gammaproteobacteria</taxon>
        <taxon>Enterobacterales</taxon>
        <taxon>Pectobacteriaceae</taxon>
        <taxon>Pectobacterium</taxon>
    </lineage>
</organism>
<reference evidence="2 3" key="1">
    <citation type="submission" date="2020-07" db="EMBL/GenBank/DDBJ databases">
        <title>Updated taxonomy of Pectobacterium genus in the CIRM-CFBP bacterial collection: when new species reveal old endemic population.</title>
        <authorList>
            <person name="Pedron J."/>
            <person name="Barny M.A."/>
            <person name="Portier P."/>
        </authorList>
    </citation>
    <scope>NUCLEOTIDE SEQUENCE [LARGE SCALE GENOMIC DNA]</scope>
    <source>
        <strain evidence="2 3">CFBP5669</strain>
    </source>
</reference>
<feature type="transmembrane region" description="Helical" evidence="1">
    <location>
        <begin position="141"/>
        <end position="161"/>
    </location>
</feature>
<evidence type="ECO:0000313" key="2">
    <source>
        <dbReference type="EMBL" id="MBA0160778.1"/>
    </source>
</evidence>
<keyword evidence="1" id="KW-1133">Transmembrane helix</keyword>
<dbReference type="Proteomes" id="UP000584405">
    <property type="component" value="Unassembled WGS sequence"/>
</dbReference>
<proteinExistence type="predicted"/>
<name>A0AAW3RTP4_9GAMM</name>
<gene>
    <name evidence="2" type="ORF">H0253_18255</name>
</gene>
<dbReference type="EMBL" id="JACDRT010000017">
    <property type="protein sequence ID" value="MBA0160778.1"/>
    <property type="molecule type" value="Genomic_DNA"/>
</dbReference>
<evidence type="ECO:0008006" key="4">
    <source>
        <dbReference type="Google" id="ProtNLM"/>
    </source>
</evidence>